<evidence type="ECO:0000313" key="2">
    <source>
        <dbReference type="Proteomes" id="UP000786387"/>
    </source>
</evidence>
<reference evidence="1 2" key="1">
    <citation type="submission" date="2020-02" db="EMBL/GenBank/DDBJ databases">
        <title>Synteny-based analysis reveals conserved mechanism for high triclosan tolerance in Pseudomonas, as well as instances of horizontal transfer.</title>
        <authorList>
            <person name="Mcfarland A.G."/>
            <person name="Bertucci H.K."/>
            <person name="Litmann E."/>
            <person name="Shen J."/>
            <person name="Huttenhower C."/>
            <person name="Hartmann E.M."/>
        </authorList>
    </citation>
    <scope>NUCLEOTIDE SEQUENCE [LARGE SCALE GENOMIC DNA]</scope>
    <source>
        <strain evidence="1 2">115A1</strain>
    </source>
</reference>
<organism evidence="1 2">
    <name type="scientific">Stutzerimonas azotifigens</name>
    <dbReference type="NCBI Taxonomy" id="291995"/>
    <lineage>
        <taxon>Bacteria</taxon>
        <taxon>Pseudomonadati</taxon>
        <taxon>Pseudomonadota</taxon>
        <taxon>Gammaproteobacteria</taxon>
        <taxon>Pseudomonadales</taxon>
        <taxon>Pseudomonadaceae</taxon>
        <taxon>Stutzerimonas</taxon>
    </lineage>
</organism>
<keyword evidence="2" id="KW-1185">Reference proteome</keyword>
<dbReference type="RefSeq" id="WP_181073074.1">
    <property type="nucleotide sequence ID" value="NZ_JAAMRF010000013.1"/>
</dbReference>
<proteinExistence type="predicted"/>
<sequence>MTSLAMAQLPEAFSDPQTTRLKSIHKRIRIHLLISIRDIKPTLVGTPLLISKSHINVLKHYFKEYFGCSYDSPTPVLAGANVRAAP</sequence>
<evidence type="ECO:0000313" key="1">
    <source>
        <dbReference type="EMBL" id="MBA1275911.1"/>
    </source>
</evidence>
<gene>
    <name evidence="1" type="ORF">G7026_21425</name>
</gene>
<accession>A0ABR5Z6Z4</accession>
<comment type="caution">
    <text evidence="1">The sequence shown here is derived from an EMBL/GenBank/DDBJ whole genome shotgun (WGS) entry which is preliminary data.</text>
</comment>
<protein>
    <submittedName>
        <fullName evidence="1">Uncharacterized protein</fullName>
    </submittedName>
</protein>
<dbReference type="Proteomes" id="UP000786387">
    <property type="component" value="Unassembled WGS sequence"/>
</dbReference>
<name>A0ABR5Z6Z4_9GAMM</name>
<dbReference type="EMBL" id="JAAMRF010000013">
    <property type="protein sequence ID" value="MBA1275911.1"/>
    <property type="molecule type" value="Genomic_DNA"/>
</dbReference>